<dbReference type="OMA" id="FVLDCYV"/>
<dbReference type="GO" id="GO:0007062">
    <property type="term" value="P:sister chromatid cohesion"/>
    <property type="evidence" value="ECO:0007669"/>
    <property type="project" value="TreeGrafter"/>
</dbReference>
<dbReference type="GO" id="GO:0003682">
    <property type="term" value="F:chromatin binding"/>
    <property type="evidence" value="ECO:0007669"/>
    <property type="project" value="TreeGrafter"/>
</dbReference>
<dbReference type="InParanoid" id="A0A151ZK12"/>
<comment type="caution">
    <text evidence="3">The sequence shown here is derived from an EMBL/GenBank/DDBJ whole genome shotgun (WGS) entry which is preliminary data.</text>
</comment>
<protein>
    <submittedName>
        <fullName evidence="3">STAG domain-containing protein</fullName>
    </submittedName>
</protein>
<dbReference type="STRING" id="361077.A0A151ZK12"/>
<feature type="compositionally biased region" description="Low complexity" evidence="1">
    <location>
        <begin position="1098"/>
        <end position="1112"/>
    </location>
</feature>
<sequence length="1215" mass="140392">MTKNITTTNNSKNTKKGKPDADKKTLLEILKKKGNVESIVDDWIYGYHLNAEMSIYELLILVLEISGADKEKLKEENFKRLDIGGNKGAAKAVTDQPDSTESYPLVQKIFKYLFNQFQEFWRLLIIKCQTSILYDQYFIEMLMQWFKELGDSHLRGLRHCTVVICTQITNTLITICTQLKKDLNIISRQLTSETQNTVRQAQLKDNQNQTTKQVKLMENIMEKRIFQKILEDRFDDSLPEIRSLVIGPLAQWILLYPSLMLNADHTKYLGRALNDWIADVRLTAVRAVSLLYESDTFLSQLDMFTQTFRHRIEEIAYSDKVVAISVEAIRLVQVMAKHDLLEDADVLKICKLYQIDNQEISMSAGDLIYQQFLENTEISIQAIPQKTDKSGQRQQLRYSQFQAIGDFLEKSNIPVAYYLINSLWDKGYQIFTDWGFYVKYLQELESNDIQDNQLLIILRIFKVSVQIAVGDRLWVYSDQKEPTDKMVIDKDISMEVTSHFISLFPEILLRYKSNFSVCVELIELASYFKVDSYIQSRQQNKFKELLEAIKEILLLHPWESQLTCIGQTLYKLLQTSKTPTQLESESMAMVHEIFKILLKTVKSSSNQLTSLSNDTEIINEEKEKKVSELVIKLNSDLAKLDSIGKLFHFDDEEYDGLLSSLWKGKFNVVIEKEELEKTIRYASSCYSNLITWTLYQEYNVQTNDGTVVPPLNDKLLKLFYMFSEHMYSLITTPDTSPQLLLFSFKLFTDTRLLFSPALDQTALHFYDIPLPMQTPLKDCAKSLLKRENAYNIDLLKQNFLKELLEDIERKKHSKAVRRRFFSKKKKSTKTTTDESETDKNTTDAGETANDTSRSEKDSEHNISDSDVSESEGTKKARDLIRRDLNALKENNFQEDPQSEGRVDDLLLTMMQSIQSGFVPTRLLIEVLKQIAYSPSKRSLELIKEFVQQHPLPSGESESSIIVKALVRFHSQCLEKEVSSNSLFQKQMFSRMNTLASWMITKAIHHDSLPLIIKKCIRFIQHNPKLSKGREFISVIEFMCTNLTTQQEIEMILDDRVQVVFDKSHKYLPFIDKLYKYIESRENELKTPSKGKSKKGAPTKKAPAKPTTITSKKAPPKAPPAKKKPMARKRRRTSKWASSSEEEESSESESESETESEPEEIDTDSENDKQQPKQPIVNIKATKSPKNQITDDNDKESSESSEDFEPSPIKKLKTRR</sequence>
<feature type="domain" description="SCD" evidence="2">
    <location>
        <begin position="230"/>
        <end position="315"/>
    </location>
</feature>
<dbReference type="PANTHER" id="PTHR11199:SF0">
    <property type="entry name" value="LD34181P-RELATED"/>
    <property type="match status" value="1"/>
</dbReference>
<dbReference type="Pfam" id="PF08514">
    <property type="entry name" value="STAG"/>
    <property type="match status" value="1"/>
</dbReference>
<dbReference type="Pfam" id="PF24571">
    <property type="entry name" value="HEAT_SCC3-SA"/>
    <property type="match status" value="1"/>
</dbReference>
<dbReference type="PANTHER" id="PTHR11199">
    <property type="entry name" value="STROMAL ANTIGEN"/>
    <property type="match status" value="1"/>
</dbReference>
<feature type="region of interest" description="Disordered" evidence="1">
    <location>
        <begin position="1082"/>
        <end position="1215"/>
    </location>
</feature>
<dbReference type="InterPro" id="IPR013721">
    <property type="entry name" value="STAG"/>
</dbReference>
<dbReference type="AlphaFoldDB" id="A0A151ZK12"/>
<feature type="compositionally biased region" description="Low complexity" evidence="1">
    <location>
        <begin position="1"/>
        <end position="12"/>
    </location>
</feature>
<feature type="compositionally biased region" description="Acidic residues" evidence="1">
    <location>
        <begin position="1139"/>
        <end position="1164"/>
    </location>
</feature>
<dbReference type="InterPro" id="IPR039662">
    <property type="entry name" value="Cohesin_Scc3/SA"/>
</dbReference>
<dbReference type="Proteomes" id="UP000076078">
    <property type="component" value="Unassembled WGS sequence"/>
</dbReference>
<evidence type="ECO:0000313" key="4">
    <source>
        <dbReference type="Proteomes" id="UP000076078"/>
    </source>
</evidence>
<dbReference type="Pfam" id="PF21581">
    <property type="entry name" value="SCD"/>
    <property type="match status" value="1"/>
</dbReference>
<feature type="region of interest" description="Disordered" evidence="1">
    <location>
        <begin position="825"/>
        <end position="875"/>
    </location>
</feature>
<feature type="compositionally biased region" description="Basic residues" evidence="1">
    <location>
        <begin position="1088"/>
        <end position="1097"/>
    </location>
</feature>
<dbReference type="FunCoup" id="A0A151ZK12">
    <property type="interactions" value="3"/>
</dbReference>
<dbReference type="GO" id="GO:0000785">
    <property type="term" value="C:chromatin"/>
    <property type="evidence" value="ECO:0007669"/>
    <property type="project" value="TreeGrafter"/>
</dbReference>
<dbReference type="PROSITE" id="PS51425">
    <property type="entry name" value="SCD"/>
    <property type="match status" value="1"/>
</dbReference>
<gene>
    <name evidence="3" type="ORF">DLAC_04586</name>
</gene>
<feature type="compositionally biased region" description="Acidic residues" evidence="1">
    <location>
        <begin position="1190"/>
        <end position="1204"/>
    </location>
</feature>
<dbReference type="InterPro" id="IPR020839">
    <property type="entry name" value="SCD"/>
</dbReference>
<feature type="region of interest" description="Disordered" evidence="1">
    <location>
        <begin position="1"/>
        <end position="20"/>
    </location>
</feature>
<evidence type="ECO:0000313" key="3">
    <source>
        <dbReference type="EMBL" id="KYQ94286.1"/>
    </source>
</evidence>
<accession>A0A151ZK12</accession>
<organism evidence="3 4">
    <name type="scientific">Tieghemostelium lacteum</name>
    <name type="common">Slime mold</name>
    <name type="synonym">Dictyostelium lacteum</name>
    <dbReference type="NCBI Taxonomy" id="361077"/>
    <lineage>
        <taxon>Eukaryota</taxon>
        <taxon>Amoebozoa</taxon>
        <taxon>Evosea</taxon>
        <taxon>Eumycetozoa</taxon>
        <taxon>Dictyostelia</taxon>
        <taxon>Dictyosteliales</taxon>
        <taxon>Raperosteliaceae</taxon>
        <taxon>Tieghemostelium</taxon>
    </lineage>
</organism>
<evidence type="ECO:0000256" key="1">
    <source>
        <dbReference type="SAM" id="MobiDB-lite"/>
    </source>
</evidence>
<dbReference type="OrthoDB" id="19756at2759"/>
<dbReference type="EMBL" id="LODT01000022">
    <property type="protein sequence ID" value="KYQ94286.1"/>
    <property type="molecule type" value="Genomic_DNA"/>
</dbReference>
<dbReference type="GO" id="GO:0005634">
    <property type="term" value="C:nucleus"/>
    <property type="evidence" value="ECO:0007669"/>
    <property type="project" value="TreeGrafter"/>
</dbReference>
<dbReference type="GO" id="GO:0008278">
    <property type="term" value="C:cohesin complex"/>
    <property type="evidence" value="ECO:0007669"/>
    <property type="project" value="TreeGrafter"/>
</dbReference>
<reference evidence="3 4" key="1">
    <citation type="submission" date="2015-12" db="EMBL/GenBank/DDBJ databases">
        <title>Dictyostelia acquired genes for synthesis and detection of signals that induce cell-type specialization by lateral gene transfer from prokaryotes.</title>
        <authorList>
            <person name="Gloeckner G."/>
            <person name="Schaap P."/>
        </authorList>
    </citation>
    <scope>NUCLEOTIDE SEQUENCE [LARGE SCALE GENOMIC DNA]</scope>
    <source>
        <strain evidence="3 4">TK</strain>
    </source>
</reference>
<feature type="compositionally biased region" description="Basic residues" evidence="1">
    <location>
        <begin position="1119"/>
        <end position="1133"/>
    </location>
</feature>
<feature type="compositionally biased region" description="Basic and acidic residues" evidence="1">
    <location>
        <begin position="852"/>
        <end position="863"/>
    </location>
</feature>
<dbReference type="InterPro" id="IPR056396">
    <property type="entry name" value="HEAT_SCC3-SA"/>
</dbReference>
<proteinExistence type="predicted"/>
<evidence type="ECO:0000259" key="2">
    <source>
        <dbReference type="PROSITE" id="PS51425"/>
    </source>
</evidence>
<name>A0A151ZK12_TIELA</name>
<keyword evidence="4" id="KW-1185">Reference proteome</keyword>